<keyword evidence="1" id="KW-0802">TPR repeat</keyword>
<feature type="region of interest" description="Disordered" evidence="2">
    <location>
        <begin position="221"/>
        <end position="273"/>
    </location>
</feature>
<dbReference type="EMBL" id="BSOS01000007">
    <property type="protein sequence ID" value="GLR65893.1"/>
    <property type="molecule type" value="Genomic_DNA"/>
</dbReference>
<feature type="repeat" description="TPR" evidence="1">
    <location>
        <begin position="108"/>
        <end position="141"/>
    </location>
</feature>
<dbReference type="InterPro" id="IPR011990">
    <property type="entry name" value="TPR-like_helical_dom_sf"/>
</dbReference>
<dbReference type="SUPFAM" id="SSF110997">
    <property type="entry name" value="Sporulation related repeat"/>
    <property type="match status" value="1"/>
</dbReference>
<organism evidence="4 5">
    <name type="scientific">Acidocella aquatica</name>
    <dbReference type="NCBI Taxonomy" id="1922313"/>
    <lineage>
        <taxon>Bacteria</taxon>
        <taxon>Pseudomonadati</taxon>
        <taxon>Pseudomonadota</taxon>
        <taxon>Alphaproteobacteria</taxon>
        <taxon>Acetobacterales</taxon>
        <taxon>Acidocellaceae</taxon>
        <taxon>Acidocella</taxon>
    </lineage>
</organism>
<dbReference type="SMART" id="SM00028">
    <property type="entry name" value="TPR"/>
    <property type="match status" value="2"/>
</dbReference>
<gene>
    <name evidence="4" type="ORF">GCM10010909_05710</name>
</gene>
<evidence type="ECO:0000259" key="3">
    <source>
        <dbReference type="PROSITE" id="PS51724"/>
    </source>
</evidence>
<evidence type="ECO:0000256" key="1">
    <source>
        <dbReference type="PROSITE-ProRule" id="PRU00339"/>
    </source>
</evidence>
<dbReference type="PROSITE" id="PS51724">
    <property type="entry name" value="SPOR"/>
    <property type="match status" value="1"/>
</dbReference>
<evidence type="ECO:0000313" key="4">
    <source>
        <dbReference type="EMBL" id="GLR65893.1"/>
    </source>
</evidence>
<keyword evidence="5" id="KW-1185">Reference proteome</keyword>
<feature type="compositionally biased region" description="Pro residues" evidence="2">
    <location>
        <begin position="225"/>
        <end position="234"/>
    </location>
</feature>
<dbReference type="InterPro" id="IPR019734">
    <property type="entry name" value="TPR_rpt"/>
</dbReference>
<dbReference type="InterPro" id="IPR036680">
    <property type="entry name" value="SPOR-like_sf"/>
</dbReference>
<dbReference type="Pfam" id="PF13432">
    <property type="entry name" value="TPR_16"/>
    <property type="match status" value="2"/>
</dbReference>
<feature type="domain" description="SPOR" evidence="3">
    <location>
        <begin position="308"/>
        <end position="392"/>
    </location>
</feature>
<dbReference type="Proteomes" id="UP001156641">
    <property type="component" value="Unassembled WGS sequence"/>
</dbReference>
<dbReference type="SUPFAM" id="SSF48452">
    <property type="entry name" value="TPR-like"/>
    <property type="match status" value="1"/>
</dbReference>
<dbReference type="InterPro" id="IPR007730">
    <property type="entry name" value="SPOR-like_dom"/>
</dbReference>
<evidence type="ECO:0000313" key="5">
    <source>
        <dbReference type="Proteomes" id="UP001156641"/>
    </source>
</evidence>
<evidence type="ECO:0000256" key="2">
    <source>
        <dbReference type="SAM" id="MobiDB-lite"/>
    </source>
</evidence>
<sequence length="392" mass="40071">MANAQIGTNTLNVADAAIAGGDPNMALSVSQSILATDPGNVQALEHEGDAYYALNRCPASVAAYQLALQHDPKSAVAETGQGRCLLKTDPHAAELAFMRAVQDDPGNANALNDLGIARDLQGNFAGAVDPYQKALLADPSLTAVEVNLGLSLALSGNGPLALQYLGPLATSPQATPKIREDYAAALVASGRKDEARQVLAIDLPPDQVNSALDGFSTLIAQSQSVPPPAPPPPTVQQVPAPAPVTATPLPQSATTPAAPLARPTPLAAAAPPPSPVVAQISPVTAPTPTPAPYSQPYSAIMAAEAASSSVPSAATVQLGALNSRNDAQRAWSHLAKSSPALFVGRSPQIAPVTLGGKTFYRLRVGGFENKVAAAHFCNELQAAGHRCTPADF</sequence>
<reference evidence="5" key="1">
    <citation type="journal article" date="2019" name="Int. J. Syst. Evol. Microbiol.">
        <title>The Global Catalogue of Microorganisms (GCM) 10K type strain sequencing project: providing services to taxonomists for standard genome sequencing and annotation.</title>
        <authorList>
            <consortium name="The Broad Institute Genomics Platform"/>
            <consortium name="The Broad Institute Genome Sequencing Center for Infectious Disease"/>
            <person name="Wu L."/>
            <person name="Ma J."/>
        </authorList>
    </citation>
    <scope>NUCLEOTIDE SEQUENCE [LARGE SCALE GENOMIC DNA]</scope>
    <source>
        <strain evidence="5">NBRC 112502</strain>
    </source>
</reference>
<protein>
    <recommendedName>
        <fullName evidence="3">SPOR domain-containing protein</fullName>
    </recommendedName>
</protein>
<dbReference type="PROSITE" id="PS50005">
    <property type="entry name" value="TPR"/>
    <property type="match status" value="1"/>
</dbReference>
<comment type="caution">
    <text evidence="4">The sequence shown here is derived from an EMBL/GenBank/DDBJ whole genome shotgun (WGS) entry which is preliminary data.</text>
</comment>
<dbReference type="Gene3D" id="3.30.70.1070">
    <property type="entry name" value="Sporulation related repeat"/>
    <property type="match status" value="1"/>
</dbReference>
<accession>A0ABQ6A3G1</accession>
<feature type="compositionally biased region" description="Low complexity" evidence="2">
    <location>
        <begin position="235"/>
        <end position="269"/>
    </location>
</feature>
<name>A0ABQ6A3G1_9PROT</name>
<dbReference type="Pfam" id="PF05036">
    <property type="entry name" value="SPOR"/>
    <property type="match status" value="1"/>
</dbReference>
<proteinExistence type="predicted"/>
<dbReference type="Gene3D" id="1.25.40.10">
    <property type="entry name" value="Tetratricopeptide repeat domain"/>
    <property type="match status" value="1"/>
</dbReference>